<dbReference type="Proteomes" id="UP000011016">
    <property type="component" value="Unassembled WGS sequence"/>
</dbReference>
<dbReference type="PANTHER" id="PTHR31272:SF4">
    <property type="entry name" value="CYTOCHROME C-TYPE BIOGENESIS PROTEIN HI_1454-RELATED"/>
    <property type="match status" value="1"/>
</dbReference>
<organism evidence="3 4">
    <name type="scientific">Corynebacterium otitidis ATCC 51513</name>
    <dbReference type="NCBI Taxonomy" id="883169"/>
    <lineage>
        <taxon>Bacteria</taxon>
        <taxon>Bacillati</taxon>
        <taxon>Actinomycetota</taxon>
        <taxon>Actinomycetes</taxon>
        <taxon>Mycobacteriales</taxon>
        <taxon>Corynebacteriaceae</taxon>
        <taxon>Corynebacterium</taxon>
    </lineage>
</organism>
<keyword evidence="3" id="KW-0560">Oxidoreductase</keyword>
<proteinExistence type="predicted"/>
<sequence length="373" mass="39081">MRALPHRGRRPPARPRRDLRARRNGAGHQRARPQQAARPGLRRRQLGRLPLHLRPAVPQRRGARRGADLGGAHHHRPRQAAPPGRGVPPRDHRRGRPQGHRRALGGVVSGGGLAETLSEAVLAGPLIAGVLAAALAGLVSFASPCVVPLVPGYLSYLAGAVGGEMDYSDAKAPKVGRTRQWAVVGAAALFVAGFTVVFVAATVSAFGLINALSINAGVLMRVGGAVTVLMGLVFLGAFKPLQRDTRRAPKRGTTWLAAPLLGGVFALGWTPCLGPTLAAIISVAAGTEGTTALRGAILIVGYCLGLGLPFVALALGSSGALRGVGWLRRHSRGIQIFGGVAMIVVGLLLLTGLWEQFINLVRQWTVEFGYAPI</sequence>
<evidence type="ECO:0000256" key="2">
    <source>
        <dbReference type="SAM" id="Phobius"/>
    </source>
</evidence>
<accession>I7IXW2</accession>
<dbReference type="GO" id="GO:0016491">
    <property type="term" value="F:oxidoreductase activity"/>
    <property type="evidence" value="ECO:0007669"/>
    <property type="project" value="UniProtKB-KW"/>
</dbReference>
<evidence type="ECO:0000313" key="4">
    <source>
        <dbReference type="Proteomes" id="UP000011016"/>
    </source>
</evidence>
<comment type="caution">
    <text evidence="3">The sequence shown here is derived from an EMBL/GenBank/DDBJ whole genome shotgun (WGS) entry which is preliminary data.</text>
</comment>
<dbReference type="EMBL" id="CAJZ01000207">
    <property type="protein sequence ID" value="CCI84108.1"/>
    <property type="molecule type" value="Genomic_DNA"/>
</dbReference>
<gene>
    <name evidence="3" type="primary">ccdA</name>
    <name evidence="3" type="ORF">BN46_1392</name>
</gene>
<evidence type="ECO:0000313" key="3">
    <source>
        <dbReference type="EMBL" id="CCI84108.1"/>
    </source>
</evidence>
<feature type="transmembrane region" description="Helical" evidence="2">
    <location>
        <begin position="336"/>
        <end position="354"/>
    </location>
</feature>
<feature type="transmembrane region" description="Helical" evidence="2">
    <location>
        <begin position="181"/>
        <end position="206"/>
    </location>
</feature>
<keyword evidence="2" id="KW-0812">Transmembrane</keyword>
<feature type="compositionally biased region" description="Basic residues" evidence="1">
    <location>
        <begin position="1"/>
        <end position="31"/>
    </location>
</feature>
<feature type="transmembrane region" description="Helical" evidence="2">
    <location>
        <begin position="218"/>
        <end position="238"/>
    </location>
</feature>
<keyword evidence="2" id="KW-1133">Transmembrane helix</keyword>
<feature type="transmembrane region" description="Helical" evidence="2">
    <location>
        <begin position="296"/>
        <end position="315"/>
    </location>
</feature>
<feature type="region of interest" description="Disordered" evidence="1">
    <location>
        <begin position="1"/>
        <end position="107"/>
    </location>
</feature>
<keyword evidence="2" id="KW-0472">Membrane</keyword>
<dbReference type="InterPro" id="IPR051790">
    <property type="entry name" value="Cytochrome_c-biogenesis_DsbD"/>
</dbReference>
<name>I7IXW2_9CORY</name>
<feature type="transmembrane region" description="Helical" evidence="2">
    <location>
        <begin position="259"/>
        <end position="284"/>
    </location>
</feature>
<protein>
    <submittedName>
        <fullName evidence="3">Cytochrome c-type biogenesis protein</fullName>
        <ecNumber evidence="3">1.8.-.-</ecNumber>
    </submittedName>
</protein>
<reference evidence="3 4" key="1">
    <citation type="journal article" date="2012" name="J. Bacteriol.">
        <title>Draft Genome Sequence of Turicella otitidis ATCC 51513, Isolated from Middle Ear Fluid from a Child with Otitis Media.</title>
        <authorList>
            <person name="Brinkrolf K."/>
            <person name="Schneider J."/>
            <person name="Knecht M."/>
            <person name="Ruckert C."/>
            <person name="Tauch A."/>
        </authorList>
    </citation>
    <scope>NUCLEOTIDE SEQUENCE [LARGE SCALE GENOMIC DNA]</scope>
    <source>
        <strain evidence="3 4">ATCC 51513</strain>
    </source>
</reference>
<feature type="compositionally biased region" description="Basic residues" evidence="1">
    <location>
        <begin position="91"/>
        <end position="103"/>
    </location>
</feature>
<dbReference type="PANTHER" id="PTHR31272">
    <property type="entry name" value="CYTOCHROME C-TYPE BIOGENESIS PROTEIN HI_1454-RELATED"/>
    <property type="match status" value="1"/>
</dbReference>
<evidence type="ECO:0000256" key="1">
    <source>
        <dbReference type="SAM" id="MobiDB-lite"/>
    </source>
</evidence>
<dbReference type="AlphaFoldDB" id="I7IXW2"/>
<dbReference type="EC" id="1.8.-.-" evidence="3"/>